<dbReference type="InterPro" id="IPR038410">
    <property type="entry name" value="GxGYxYP_C_sf"/>
</dbReference>
<organism evidence="3 4">
    <name type="scientific">Coccomyxa viridis</name>
    <dbReference type="NCBI Taxonomy" id="1274662"/>
    <lineage>
        <taxon>Eukaryota</taxon>
        <taxon>Viridiplantae</taxon>
        <taxon>Chlorophyta</taxon>
        <taxon>core chlorophytes</taxon>
        <taxon>Trebouxiophyceae</taxon>
        <taxon>Trebouxiophyceae incertae sedis</taxon>
        <taxon>Coccomyxaceae</taxon>
        <taxon>Coccomyxa</taxon>
    </lineage>
</organism>
<evidence type="ECO:0000259" key="2">
    <source>
        <dbReference type="Pfam" id="PF16216"/>
    </source>
</evidence>
<dbReference type="Gene3D" id="3.20.20.490">
    <property type="entry name" value="GxGYxYP glycoside hydrolase, C-terminal domain"/>
    <property type="match status" value="1"/>
</dbReference>
<evidence type="ECO:0000259" key="1">
    <source>
        <dbReference type="Pfam" id="PF14323"/>
    </source>
</evidence>
<dbReference type="InterPro" id="IPR025832">
    <property type="entry name" value="GxGYxYP_C"/>
</dbReference>
<dbReference type="EMBL" id="CAUYUE010000007">
    <property type="protein sequence ID" value="CAK0782449.1"/>
    <property type="molecule type" value="Genomic_DNA"/>
</dbReference>
<evidence type="ECO:0000313" key="4">
    <source>
        <dbReference type="Proteomes" id="UP001314263"/>
    </source>
</evidence>
<evidence type="ECO:0000313" key="3">
    <source>
        <dbReference type="EMBL" id="CAK0782449.1"/>
    </source>
</evidence>
<keyword evidence="4" id="KW-1185">Reference proteome</keyword>
<dbReference type="Pfam" id="PF14323">
    <property type="entry name" value="GxGYxYP_C"/>
    <property type="match status" value="1"/>
</dbReference>
<feature type="domain" description="GxGYxYP putative glycoside hydrolase first N-terminal" evidence="2">
    <location>
        <begin position="25"/>
        <end position="93"/>
    </location>
</feature>
<sequence>MWHDIVQELTLSFILFCCTRSHSDALYVIDIASLPLPERLPASALVGLVNRNEGRPYILGEINPNDAAWLSTVQRDGQLPSNDTVQTLSTLAQIASLALKSGAARAKVLYSPSELWSLPNVVTLAGIYRAIPLPLVLSESNSGLAETLQELPVAFDAHGMWQDAEQATRWALDSIHGLCNSTASLVVLQDPSLLEAGFLVDMVTARQLFAFNMPEMCKLGSSSNALYNRIVEPAWERKSMLSVLGYNPKQEVVALCSKHHTEVSLVGDFCSALSFWSILPPIDAPLQQSAPLPMQPYDRRKTYIAIISSDGDNMQMAFNVRRQAMQQRVALCAQPGAACPPLTWTISNRLAEFAPFLLQWYYRQAAKTGKDSFLLGPSGYGFLHPSIIEPSDPLLSTFINGTRSAAELLSTSAYVHWDDYDNSCVTDSHMDRSGGEAPAGCRPDTDTGGSQGISRAGIVAGCGSQGAVKSLQDHSAGCMGVDCKHGLDHIRAQDSGKAGSAAGCKNELDMERYLRRMEGTNIQSVFSPILPFVPRHIGELATFRELYRWFGKESGASLAQRLGKYRRGTIGYVYMIPDVPLDSMEELGRRLPEHVELAGYRELAQISRTRKAAADESYPSAS</sequence>
<accession>A0AAV1I5R0</accession>
<dbReference type="PANTHER" id="PTHR37321:SF1">
    <property type="entry name" value="EXPORTED PROTEIN"/>
    <property type="match status" value="1"/>
</dbReference>
<protein>
    <submittedName>
        <fullName evidence="3">Uncharacterized protein</fullName>
    </submittedName>
</protein>
<dbReference type="AlphaFoldDB" id="A0AAV1I5R0"/>
<proteinExistence type="predicted"/>
<reference evidence="3 4" key="1">
    <citation type="submission" date="2023-10" db="EMBL/GenBank/DDBJ databases">
        <authorList>
            <person name="Maclean D."/>
            <person name="Macfadyen A."/>
        </authorList>
    </citation>
    <scope>NUCLEOTIDE SEQUENCE [LARGE SCALE GENOMIC DNA]</scope>
</reference>
<name>A0AAV1I5R0_9CHLO</name>
<feature type="domain" description="GxGYxYP putative glycoside hydrolase C-terminal" evidence="1">
    <location>
        <begin position="301"/>
        <end position="421"/>
    </location>
</feature>
<dbReference type="PANTHER" id="PTHR37321">
    <property type="entry name" value="EXPORTED PROTEIN-RELATED"/>
    <property type="match status" value="1"/>
</dbReference>
<dbReference type="InterPro" id="IPR032626">
    <property type="entry name" value="GxGYxYP_N_1st"/>
</dbReference>
<dbReference type="Proteomes" id="UP001314263">
    <property type="component" value="Unassembled WGS sequence"/>
</dbReference>
<comment type="caution">
    <text evidence="3">The sequence shown here is derived from an EMBL/GenBank/DDBJ whole genome shotgun (WGS) entry which is preliminary data.</text>
</comment>
<dbReference type="Pfam" id="PF16216">
    <property type="entry name" value="GxGYxYP_N"/>
    <property type="match status" value="1"/>
</dbReference>
<gene>
    <name evidence="3" type="ORF">CVIRNUC_005693</name>
</gene>